<dbReference type="Gene3D" id="3.40.640.10">
    <property type="entry name" value="Type I PLP-dependent aspartate aminotransferase-like (Major domain)"/>
    <property type="match status" value="1"/>
</dbReference>
<evidence type="ECO:0000313" key="8">
    <source>
        <dbReference type="Proteomes" id="UP001497392"/>
    </source>
</evidence>
<dbReference type="InterPro" id="IPR009651">
    <property type="entry name" value="Met_g_lyase_put"/>
</dbReference>
<dbReference type="Pfam" id="PF06838">
    <property type="entry name" value="Met_gamma_lyase"/>
    <property type="match status" value="1"/>
</dbReference>
<sequence>MLYCSAPAEQPPERGGRAELFSHWRRSTDVIIGIHIAAFVAQVLAQRRPPSFKDTKLIRAGQCWRFVPPMFVHAHLFHLVMNLRILDQKGPRLEWLTGRPRFLAVYGISALTGAIISAARKSTASAGASAASLGIRGALLVYFLGDEFMRPLHLPEKAAMLGSLGFDLIWNLGLSPYVDNWGSLGGLFGDRTAWSQEQQALASVPKERDFERAHEAVWHAASAVAAEFQDIDLLVAHNLRRVQNAMRNTRLGPHHFAGSTGYGHGDLGRSALDEIMAEVMGAEAALMRIQFVSGTHAIATALFSVLRPGDELLAVAGKPYDTLEEVIGLRGTPGHGSLKEWGVSYREMPLAADGSVDLNSLPEVLTPKTRVALIQRSCGYALRPTLSIDAIEETVQAIKACSSECIVIVDNCYGEFTERLEPCHVGADLAMGSLIKSPGGTIVSSGGYIAGRADLVAAAAARLTAPGVGVDAGSVSGETLRLMAQGLFLGPQMVGEALKGGRLIARVMEAEGYRVHLPTGMTAGPSFITPVEVGSRERMIAFCKAVQRASPVGSYIEPTPGITPGYGDEVIFGNGTFIDGSTAELSADGPLRAPYVVYCQGGTHWTHWAIALESVVHAMRQCL</sequence>
<reference evidence="7 8" key="1">
    <citation type="submission" date="2024-06" db="EMBL/GenBank/DDBJ databases">
        <authorList>
            <person name="Kraege A."/>
            <person name="Thomma B."/>
        </authorList>
    </citation>
    <scope>NUCLEOTIDE SEQUENCE [LARGE SCALE GENOMIC DNA]</scope>
</reference>
<dbReference type="InterPro" id="IPR015421">
    <property type="entry name" value="PyrdxlP-dep_Trfase_major"/>
</dbReference>
<keyword evidence="8" id="KW-1185">Reference proteome</keyword>
<dbReference type="Gene3D" id="1.20.1540.10">
    <property type="entry name" value="Rhomboid-like"/>
    <property type="match status" value="1"/>
</dbReference>
<comment type="similarity">
    <text evidence="2">Belongs to the peptidase S54 family.</text>
</comment>
<accession>A0ABP1GG84</accession>
<dbReference type="InterPro" id="IPR015424">
    <property type="entry name" value="PyrdxlP-dep_Trfase"/>
</dbReference>
<dbReference type="PANTHER" id="PTHR46658">
    <property type="entry name" value="CYS OR MET METABOLISM PYRIDOXAL-PHOSPHATE-DEPENDENT ENZYME"/>
    <property type="match status" value="1"/>
</dbReference>
<dbReference type="Proteomes" id="UP001497392">
    <property type="component" value="Unassembled WGS sequence"/>
</dbReference>
<feature type="domain" description="Peptidase S54 rhomboid" evidence="6">
    <location>
        <begin position="61"/>
        <end position="188"/>
    </location>
</feature>
<protein>
    <submittedName>
        <fullName evidence="7">G11968 protein</fullName>
    </submittedName>
</protein>
<comment type="subcellular location">
    <subcellularLocation>
        <location evidence="1">Membrane</location>
        <topology evidence="1">Multi-pass membrane protein</topology>
    </subcellularLocation>
</comment>
<dbReference type="PANTHER" id="PTHR46658:SF1">
    <property type="entry name" value="CYS OR MET METABOLISM PYRIDOXAL-PHOSPHATE-DEPENDENT ENZYME"/>
    <property type="match status" value="1"/>
</dbReference>
<organism evidence="7 8">
    <name type="scientific">Coccomyxa viridis</name>
    <dbReference type="NCBI Taxonomy" id="1274662"/>
    <lineage>
        <taxon>Eukaryota</taxon>
        <taxon>Viridiplantae</taxon>
        <taxon>Chlorophyta</taxon>
        <taxon>core chlorophytes</taxon>
        <taxon>Trebouxiophyceae</taxon>
        <taxon>Trebouxiophyceae incertae sedis</taxon>
        <taxon>Coccomyxaceae</taxon>
        <taxon>Coccomyxa</taxon>
    </lineage>
</organism>
<evidence type="ECO:0000313" key="7">
    <source>
        <dbReference type="EMBL" id="CAL5228778.1"/>
    </source>
</evidence>
<dbReference type="InterPro" id="IPR022764">
    <property type="entry name" value="Peptidase_S54_rhomboid_dom"/>
</dbReference>
<dbReference type="Pfam" id="PF01694">
    <property type="entry name" value="Rhomboid"/>
    <property type="match status" value="1"/>
</dbReference>
<dbReference type="SUPFAM" id="SSF144091">
    <property type="entry name" value="Rhomboid-like"/>
    <property type="match status" value="1"/>
</dbReference>
<comment type="caution">
    <text evidence="7">The sequence shown here is derived from an EMBL/GenBank/DDBJ whole genome shotgun (WGS) entry which is preliminary data.</text>
</comment>
<evidence type="ECO:0000256" key="1">
    <source>
        <dbReference type="ARBA" id="ARBA00004141"/>
    </source>
</evidence>
<gene>
    <name evidence="7" type="primary">g11968</name>
    <name evidence="7" type="ORF">VP750_LOCUS10684</name>
</gene>
<evidence type="ECO:0000256" key="4">
    <source>
        <dbReference type="ARBA" id="ARBA00022989"/>
    </source>
</evidence>
<keyword evidence="5" id="KW-0472">Membrane</keyword>
<name>A0ABP1GG84_9CHLO</name>
<keyword evidence="3" id="KW-0812">Transmembrane</keyword>
<dbReference type="InterPro" id="IPR035952">
    <property type="entry name" value="Rhomboid-like_sf"/>
</dbReference>
<evidence type="ECO:0000259" key="6">
    <source>
        <dbReference type="Pfam" id="PF01694"/>
    </source>
</evidence>
<evidence type="ECO:0000256" key="5">
    <source>
        <dbReference type="ARBA" id="ARBA00023136"/>
    </source>
</evidence>
<proteinExistence type="inferred from homology"/>
<dbReference type="EMBL" id="CAXHTA020000019">
    <property type="protein sequence ID" value="CAL5228778.1"/>
    <property type="molecule type" value="Genomic_DNA"/>
</dbReference>
<evidence type="ECO:0000256" key="3">
    <source>
        <dbReference type="ARBA" id="ARBA00022692"/>
    </source>
</evidence>
<dbReference type="Gene3D" id="3.90.1150.60">
    <property type="entry name" value="Methioning gamme-lyase, C-terminal domain"/>
    <property type="match status" value="1"/>
</dbReference>
<keyword evidence="4" id="KW-1133">Transmembrane helix</keyword>
<dbReference type="SUPFAM" id="SSF53383">
    <property type="entry name" value="PLP-dependent transferases"/>
    <property type="match status" value="1"/>
</dbReference>
<evidence type="ECO:0000256" key="2">
    <source>
        <dbReference type="ARBA" id="ARBA00009045"/>
    </source>
</evidence>